<dbReference type="RefSeq" id="WP_072299007.1">
    <property type="nucleotide sequence ID" value="NZ_FPIP01000001.1"/>
</dbReference>
<dbReference type="Proteomes" id="UP000183461">
    <property type="component" value="Unassembled WGS sequence"/>
</dbReference>
<evidence type="ECO:0000313" key="2">
    <source>
        <dbReference type="EMBL" id="SFW12226.1"/>
    </source>
</evidence>
<feature type="signal peptide" evidence="1">
    <location>
        <begin position="1"/>
        <end position="27"/>
    </location>
</feature>
<dbReference type="Pfam" id="PF07454">
    <property type="entry name" value="SpoIIP"/>
    <property type="match status" value="1"/>
</dbReference>
<dbReference type="InterPro" id="IPR010897">
    <property type="entry name" value="Spore_II_P"/>
</dbReference>
<keyword evidence="1" id="KW-0732">Signal</keyword>
<evidence type="ECO:0000256" key="1">
    <source>
        <dbReference type="SAM" id="SignalP"/>
    </source>
</evidence>
<proteinExistence type="predicted"/>
<protein>
    <submittedName>
        <fullName evidence="2">Stage II sporulation protein P</fullName>
    </submittedName>
</protein>
<accession>A0A1K1LMW7</accession>
<dbReference type="AlphaFoldDB" id="A0A1K1LMW7"/>
<sequence length="386" mass="42893">MKRHKRRRKSGTVRCIAAVMLPVAAAAAVHGAFGIRDSFFSSKELITHTETAAAPHKADSETISRIVREDELLEGKMTLSVGYGVCDEKAENQEYLRLPDPRDTRADDAGAKPYPKSWGSDGEIIRTTYGEYSGNSFFDLEGGGQVNNKTDIPNETLMQESGYLPNFTVKDTDEPLVLIYHTHTTESFEPYVRDNYDTSFNYRTTDPTKNAVMVGDAIQAELEAQGIGVIHAREIHDYPSYNGSYGRSRDTITPILEQYPSIKVVLDIHRDAIGGDGVAYQPFIEVDGKEAAQIMIISGCDDGTLGMPNYMENFHFACALQSKLESDHKGFTRPILFDYRHYNQDLTNGSLLIEVGSHGNTLGQVQFAGQLFGRSLGQLLNSMKRR</sequence>
<dbReference type="EMBL" id="FPIP01000001">
    <property type="protein sequence ID" value="SFW12226.1"/>
    <property type="molecule type" value="Genomic_DNA"/>
</dbReference>
<gene>
    <name evidence="2" type="ORF">SAMN02910280_0590</name>
</gene>
<name>A0A1K1LMW7_RUMFL</name>
<organism evidence="2 3">
    <name type="scientific">Ruminococcus flavefaciens</name>
    <dbReference type="NCBI Taxonomy" id="1265"/>
    <lineage>
        <taxon>Bacteria</taxon>
        <taxon>Bacillati</taxon>
        <taxon>Bacillota</taxon>
        <taxon>Clostridia</taxon>
        <taxon>Eubacteriales</taxon>
        <taxon>Oscillospiraceae</taxon>
        <taxon>Ruminococcus</taxon>
    </lineage>
</organism>
<dbReference type="NCBIfam" id="TIGR02867">
    <property type="entry name" value="spore_II_P"/>
    <property type="match status" value="1"/>
</dbReference>
<reference evidence="2 3" key="1">
    <citation type="submission" date="2016-11" db="EMBL/GenBank/DDBJ databases">
        <authorList>
            <person name="Jaros S."/>
            <person name="Januszkiewicz K."/>
            <person name="Wedrychowicz H."/>
        </authorList>
    </citation>
    <scope>NUCLEOTIDE SEQUENCE [LARGE SCALE GENOMIC DNA]</scope>
    <source>
        <strain evidence="2 3">YL228</strain>
    </source>
</reference>
<evidence type="ECO:0000313" key="3">
    <source>
        <dbReference type="Proteomes" id="UP000183461"/>
    </source>
</evidence>
<feature type="chain" id="PRO_5038857733" evidence="1">
    <location>
        <begin position="28"/>
        <end position="386"/>
    </location>
</feature>